<comment type="caution">
    <text evidence="2">The sequence shown here is derived from an EMBL/GenBank/DDBJ whole genome shotgun (WGS) entry which is preliminary data.</text>
</comment>
<dbReference type="EMBL" id="LAZR01057283">
    <property type="protein sequence ID" value="KKK72378.1"/>
    <property type="molecule type" value="Genomic_DNA"/>
</dbReference>
<evidence type="ECO:0000313" key="2">
    <source>
        <dbReference type="EMBL" id="KKK72378.1"/>
    </source>
</evidence>
<feature type="compositionally biased region" description="Polar residues" evidence="1">
    <location>
        <begin position="49"/>
        <end position="66"/>
    </location>
</feature>
<proteinExistence type="predicted"/>
<feature type="region of interest" description="Disordered" evidence="1">
    <location>
        <begin position="1"/>
        <end position="67"/>
    </location>
</feature>
<gene>
    <name evidence="2" type="ORF">LCGC14_2904480</name>
</gene>
<name>A0A0F8XTY5_9ZZZZ</name>
<organism evidence="2">
    <name type="scientific">marine sediment metagenome</name>
    <dbReference type="NCBI Taxonomy" id="412755"/>
    <lineage>
        <taxon>unclassified sequences</taxon>
        <taxon>metagenomes</taxon>
        <taxon>ecological metagenomes</taxon>
    </lineage>
</organism>
<evidence type="ECO:0000256" key="1">
    <source>
        <dbReference type="SAM" id="MobiDB-lite"/>
    </source>
</evidence>
<reference evidence="2" key="1">
    <citation type="journal article" date="2015" name="Nature">
        <title>Complex archaea that bridge the gap between prokaryotes and eukaryotes.</title>
        <authorList>
            <person name="Spang A."/>
            <person name="Saw J.H."/>
            <person name="Jorgensen S.L."/>
            <person name="Zaremba-Niedzwiedzka K."/>
            <person name="Martijn J."/>
            <person name="Lind A.E."/>
            <person name="van Eijk R."/>
            <person name="Schleper C."/>
            <person name="Guy L."/>
            <person name="Ettema T.J."/>
        </authorList>
    </citation>
    <scope>NUCLEOTIDE SEQUENCE</scope>
</reference>
<protein>
    <submittedName>
        <fullName evidence="2">Uncharacterized protein</fullName>
    </submittedName>
</protein>
<feature type="non-terminal residue" evidence="2">
    <location>
        <position position="1"/>
    </location>
</feature>
<dbReference type="AlphaFoldDB" id="A0A0F8XTY5"/>
<sequence>TRRVAKLRLGPVSRKPQERLMGRPMGARTEKRPAPMIGMKPIVWPRKPPQNSAHQPTEPSKMNSWTEAEDKVLRPAWKGRMSTYALAKRLGKTAPQIAERGRRLKLGPRPRRDKKRKCLKCQEPFVPEDWTTDWYCDKHRRQRAQMSEDLTMQVNALGRARV</sequence>
<accession>A0A0F8XTY5</accession>